<keyword evidence="3" id="KW-0436">Ligase</keyword>
<dbReference type="PROSITE" id="PS50975">
    <property type="entry name" value="ATP_GRASP"/>
    <property type="match status" value="1"/>
</dbReference>
<dbReference type="Pfam" id="PF00289">
    <property type="entry name" value="Biotin_carb_N"/>
    <property type="match status" value="1"/>
</dbReference>
<protein>
    <recommendedName>
        <fullName evidence="2">biotin carboxylase</fullName>
        <ecNumber evidence="2">6.3.4.14</ecNumber>
    </recommendedName>
</protein>
<dbReference type="Proteomes" id="UP000183995">
    <property type="component" value="Unassembled WGS sequence"/>
</dbReference>
<dbReference type="RefSeq" id="WP_073076901.1">
    <property type="nucleotide sequence ID" value="NZ_FQXV01000003.1"/>
</dbReference>
<dbReference type="InterPro" id="IPR011054">
    <property type="entry name" value="Rudment_hybrid_motif"/>
</dbReference>
<keyword evidence="11" id="KW-1185">Reference proteome</keyword>
<dbReference type="AlphaFoldDB" id="A0A1M5WJ72"/>
<dbReference type="PROSITE" id="PS00866">
    <property type="entry name" value="CPSASE_1"/>
    <property type="match status" value="1"/>
</dbReference>
<dbReference type="OrthoDB" id="9807469at2"/>
<dbReference type="InterPro" id="IPR011764">
    <property type="entry name" value="Biotin_carboxylation_dom"/>
</dbReference>
<dbReference type="SUPFAM" id="SSF52440">
    <property type="entry name" value="PreATP-grasp domain"/>
    <property type="match status" value="1"/>
</dbReference>
<dbReference type="InterPro" id="IPR016185">
    <property type="entry name" value="PreATP-grasp_dom_sf"/>
</dbReference>
<evidence type="ECO:0000256" key="6">
    <source>
        <dbReference type="ARBA" id="ARBA00048600"/>
    </source>
</evidence>
<dbReference type="GO" id="GO:0005524">
    <property type="term" value="F:ATP binding"/>
    <property type="evidence" value="ECO:0007669"/>
    <property type="project" value="UniProtKB-UniRule"/>
</dbReference>
<name>A0A1M5WJ72_9FIRM</name>
<gene>
    <name evidence="10" type="ORF">SAMN02745823_01311</name>
</gene>
<evidence type="ECO:0000256" key="2">
    <source>
        <dbReference type="ARBA" id="ARBA00013263"/>
    </source>
</evidence>
<evidence type="ECO:0000259" key="8">
    <source>
        <dbReference type="PROSITE" id="PS50975"/>
    </source>
</evidence>
<evidence type="ECO:0000313" key="11">
    <source>
        <dbReference type="Proteomes" id="UP000183995"/>
    </source>
</evidence>
<evidence type="ECO:0000259" key="9">
    <source>
        <dbReference type="PROSITE" id="PS50979"/>
    </source>
</evidence>
<organism evidence="10 11">
    <name type="scientific">Sporobacter termitidis DSM 10068</name>
    <dbReference type="NCBI Taxonomy" id="1123282"/>
    <lineage>
        <taxon>Bacteria</taxon>
        <taxon>Bacillati</taxon>
        <taxon>Bacillota</taxon>
        <taxon>Clostridia</taxon>
        <taxon>Eubacteriales</taxon>
        <taxon>Oscillospiraceae</taxon>
        <taxon>Sporobacter</taxon>
    </lineage>
</organism>
<dbReference type="PROSITE" id="PS00867">
    <property type="entry name" value="CPSASE_2"/>
    <property type="match status" value="1"/>
</dbReference>
<dbReference type="SUPFAM" id="SSF56059">
    <property type="entry name" value="Glutathione synthetase ATP-binding domain-like"/>
    <property type="match status" value="1"/>
</dbReference>
<sequence length="447" mass="49167">MKISRILVINRGEIAVRIIRTCRVLGIETVLAASEADKDATGARLADKTVVVGPPPVSTYLNIPVLMKTALEAGAQAVHPGYGFLSEKPELARACADNGLIFIGPKADHIHKMGNKLVARTLARECGVPILSGSERVNAFEDVLKVVEQIGFPIMLKAAAGGGGRGMKIITENERDRVRPIFEEAAAEALAAFGDGSMYVEKYIPNARHVEVQVLGDKYGNVVHLGERDCSTQRRHQKLIEEAGAPNISDAQRSEIRAAAVKLAKNISYESAGTVEFILDQDTGKFYFLEMNTRIQVEHPVTEMITGVDLVQEQLNVADSGALPFTQEDIHFNGHAIECRINAEKPEENFRPTPGVITRWELPQGPGVRVDTHCHHGYKVPFFYDSLIAKLIVHGTDREHARRRMLAALDEFSVEGISTTIPFLQKVLKTPDFAEGRVNTRLLEKVL</sequence>
<reference evidence="10 11" key="1">
    <citation type="submission" date="2016-11" db="EMBL/GenBank/DDBJ databases">
        <authorList>
            <person name="Jaros S."/>
            <person name="Januszkiewicz K."/>
            <person name="Wedrychowicz H."/>
        </authorList>
    </citation>
    <scope>NUCLEOTIDE SEQUENCE [LARGE SCALE GENOMIC DNA]</scope>
    <source>
        <strain evidence="10 11">DSM 10068</strain>
    </source>
</reference>
<dbReference type="SMART" id="SM00878">
    <property type="entry name" value="Biotin_carb_C"/>
    <property type="match status" value="1"/>
</dbReference>
<dbReference type="PANTHER" id="PTHR48095:SF2">
    <property type="entry name" value="BIOTIN CARBOXYLASE, CHLOROPLASTIC"/>
    <property type="match status" value="1"/>
</dbReference>
<comment type="catalytic activity">
    <reaction evidence="6">
        <text>N(6)-biotinyl-L-lysyl-[protein] + hydrogencarbonate + ATP = N(6)-carboxybiotinyl-L-lysyl-[protein] + ADP + phosphate + H(+)</text>
        <dbReference type="Rhea" id="RHEA:13501"/>
        <dbReference type="Rhea" id="RHEA-COMP:10505"/>
        <dbReference type="Rhea" id="RHEA-COMP:10506"/>
        <dbReference type="ChEBI" id="CHEBI:15378"/>
        <dbReference type="ChEBI" id="CHEBI:17544"/>
        <dbReference type="ChEBI" id="CHEBI:30616"/>
        <dbReference type="ChEBI" id="CHEBI:43474"/>
        <dbReference type="ChEBI" id="CHEBI:83144"/>
        <dbReference type="ChEBI" id="CHEBI:83145"/>
        <dbReference type="ChEBI" id="CHEBI:456216"/>
        <dbReference type="EC" id="6.3.4.14"/>
    </reaction>
</comment>
<proteinExistence type="predicted"/>
<accession>A0A1M5WJ72</accession>
<dbReference type="EMBL" id="FQXV01000003">
    <property type="protein sequence ID" value="SHH87610.1"/>
    <property type="molecule type" value="Genomic_DNA"/>
</dbReference>
<dbReference type="PROSITE" id="PS50979">
    <property type="entry name" value="BC"/>
    <property type="match status" value="1"/>
</dbReference>
<dbReference type="InterPro" id="IPR005481">
    <property type="entry name" value="BC-like_N"/>
</dbReference>
<dbReference type="GO" id="GO:0004075">
    <property type="term" value="F:biotin carboxylase activity"/>
    <property type="evidence" value="ECO:0007669"/>
    <property type="project" value="UniProtKB-EC"/>
</dbReference>
<dbReference type="SUPFAM" id="SSF51246">
    <property type="entry name" value="Rudiment single hybrid motif"/>
    <property type="match status" value="1"/>
</dbReference>
<keyword evidence="5 7" id="KW-0067">ATP-binding</keyword>
<dbReference type="InterPro" id="IPR005479">
    <property type="entry name" value="CPAse_ATP-bd"/>
</dbReference>
<dbReference type="EC" id="6.3.4.14" evidence="2"/>
<evidence type="ECO:0000256" key="3">
    <source>
        <dbReference type="ARBA" id="ARBA00022598"/>
    </source>
</evidence>
<dbReference type="InterPro" id="IPR005482">
    <property type="entry name" value="Biotin_COase_C"/>
</dbReference>
<dbReference type="GO" id="GO:0046872">
    <property type="term" value="F:metal ion binding"/>
    <property type="evidence" value="ECO:0007669"/>
    <property type="project" value="InterPro"/>
</dbReference>
<evidence type="ECO:0000256" key="1">
    <source>
        <dbReference type="ARBA" id="ARBA00003761"/>
    </source>
</evidence>
<dbReference type="Pfam" id="PF02785">
    <property type="entry name" value="Biotin_carb_C"/>
    <property type="match status" value="1"/>
</dbReference>
<comment type="function">
    <text evidence="1">This protein is a component of the acetyl coenzyme A carboxylase complex; first, biotin carboxylase catalyzes the carboxylation of the carrier protein and then the transcarboxylase transfers the carboxyl group to form malonyl-CoA.</text>
</comment>
<dbReference type="NCBIfam" id="NF006367">
    <property type="entry name" value="PRK08591.1"/>
    <property type="match status" value="1"/>
</dbReference>
<evidence type="ECO:0000256" key="4">
    <source>
        <dbReference type="ARBA" id="ARBA00022741"/>
    </source>
</evidence>
<dbReference type="InterPro" id="IPR011761">
    <property type="entry name" value="ATP-grasp"/>
</dbReference>
<evidence type="ECO:0000313" key="10">
    <source>
        <dbReference type="EMBL" id="SHH87610.1"/>
    </source>
</evidence>
<dbReference type="InterPro" id="IPR051602">
    <property type="entry name" value="ACC_Biotin_Carboxylase"/>
</dbReference>
<dbReference type="PANTHER" id="PTHR48095">
    <property type="entry name" value="PYRUVATE CARBOXYLASE SUBUNIT A"/>
    <property type="match status" value="1"/>
</dbReference>
<dbReference type="STRING" id="1123282.SAMN02745823_01311"/>
<evidence type="ECO:0000256" key="7">
    <source>
        <dbReference type="PROSITE-ProRule" id="PRU00409"/>
    </source>
</evidence>
<evidence type="ECO:0000256" key="5">
    <source>
        <dbReference type="ARBA" id="ARBA00022840"/>
    </source>
</evidence>
<dbReference type="Pfam" id="PF02786">
    <property type="entry name" value="CPSase_L_D2"/>
    <property type="match status" value="1"/>
</dbReference>
<feature type="domain" description="Biotin carboxylation" evidence="9">
    <location>
        <begin position="2"/>
        <end position="447"/>
    </location>
</feature>
<keyword evidence="4 7" id="KW-0547">Nucleotide-binding</keyword>
<dbReference type="Gene3D" id="3.30.470.20">
    <property type="entry name" value="ATP-grasp fold, B domain"/>
    <property type="match status" value="1"/>
</dbReference>
<feature type="domain" description="ATP-grasp" evidence="8">
    <location>
        <begin position="120"/>
        <end position="319"/>
    </location>
</feature>